<evidence type="ECO:0000313" key="1">
    <source>
        <dbReference type="EMBL" id="SNQ59360.1"/>
    </source>
</evidence>
<dbReference type="SUPFAM" id="SSF81301">
    <property type="entry name" value="Nucleotidyltransferase"/>
    <property type="match status" value="1"/>
</dbReference>
<reference evidence="2" key="1">
    <citation type="submission" date="2017-06" db="EMBL/GenBank/DDBJ databases">
        <authorList>
            <person name="Cremers G."/>
        </authorList>
    </citation>
    <scope>NUCLEOTIDE SEQUENCE [LARGE SCALE GENOMIC DNA]</scope>
</reference>
<name>A0A284VJC7_9EURY</name>
<keyword evidence="2" id="KW-1185">Reference proteome</keyword>
<evidence type="ECO:0008006" key="3">
    <source>
        <dbReference type="Google" id="ProtNLM"/>
    </source>
</evidence>
<gene>
    <name evidence="1" type="ORF">MNV_1160002</name>
</gene>
<accession>A0A284VJC7</accession>
<dbReference type="OrthoDB" id="376139at2157"/>
<dbReference type="Proteomes" id="UP000218615">
    <property type="component" value="Unassembled WGS sequence"/>
</dbReference>
<dbReference type="RefSeq" id="WP_179293751.1">
    <property type="nucleotide sequence ID" value="NZ_FZMP01000020.1"/>
</dbReference>
<organism evidence="1 2">
    <name type="scientific">Candidatus Methanoperedens nitratireducens</name>
    <dbReference type="NCBI Taxonomy" id="1392998"/>
    <lineage>
        <taxon>Archaea</taxon>
        <taxon>Methanobacteriati</taxon>
        <taxon>Methanobacteriota</taxon>
        <taxon>Stenosarchaea group</taxon>
        <taxon>Methanomicrobia</taxon>
        <taxon>Methanosarcinales</taxon>
        <taxon>ANME-2 cluster</taxon>
        <taxon>Candidatus Methanoperedentaceae</taxon>
        <taxon>Candidatus Methanoperedens</taxon>
    </lineage>
</organism>
<dbReference type="InterPro" id="IPR043519">
    <property type="entry name" value="NT_sf"/>
</dbReference>
<dbReference type="AlphaFoldDB" id="A0A284VJC7"/>
<evidence type="ECO:0000313" key="2">
    <source>
        <dbReference type="Proteomes" id="UP000218615"/>
    </source>
</evidence>
<proteinExistence type="predicted"/>
<dbReference type="EMBL" id="FZMP01000020">
    <property type="protein sequence ID" value="SNQ59360.1"/>
    <property type="molecule type" value="Genomic_DNA"/>
</dbReference>
<sequence length="319" mass="36680">MALSSLMAMAGETIAGNKDNNLAGRILRTLHLADRRGYAMCLPHLVKNLVYGEVTEEAVRKELQTMPGISHSDGIYCLKGSEHTLAKTRKRLACNGKYVKMYEEVARRFASEYASICPFVRCIAVAGSMASEGFSEDDDIDFNIFVERGCKYTVYLLGILLSIKYSLRYRRKPLAACAATPFLPKLICINVIWEDEDVLPYKRQDEYLAYELLRQKPVLGLKFYLEVLSKNKWLGTYFPQIYRLDPSETGIKKTLAGRLLRLFYSNKAVSHLGERMCREISYLLWRFVQFSRRNNPEAIERVRWVTAMQMPYALFGDRV</sequence>
<protein>
    <recommendedName>
        <fullName evidence="3">Polymerase nucleotidyl transferase domain-containing protein</fullName>
    </recommendedName>
</protein>